<dbReference type="Gene3D" id="2.60.120.40">
    <property type="match status" value="2"/>
</dbReference>
<keyword evidence="3" id="KW-0176">Collagen</keyword>
<feature type="region of interest" description="Disordered" evidence="4">
    <location>
        <begin position="136"/>
        <end position="184"/>
    </location>
</feature>
<dbReference type="Pfam" id="PF00386">
    <property type="entry name" value="C1q"/>
    <property type="match status" value="1"/>
</dbReference>
<evidence type="ECO:0000256" key="3">
    <source>
        <dbReference type="ARBA" id="ARBA00023119"/>
    </source>
</evidence>
<evidence type="ECO:0000256" key="1">
    <source>
        <dbReference type="ARBA" id="ARBA00004613"/>
    </source>
</evidence>
<dbReference type="InterPro" id="IPR008983">
    <property type="entry name" value="Tumour_necrosis_fac-like_dom"/>
</dbReference>
<dbReference type="AlphaFoldDB" id="A0AA88YID3"/>
<sequence length="246" mass="26896">MRDKGNLEQGTCQLEVTCSGGARLPVRLPIRGPRGPQGPTGKKGDPGDRGSPGIPGKSGKSDSSRREEYAFFVGLKDNINIITQDADAVFENVITNIGGAYNPETGRFTAPVNGSYSFTVVVAAQGKHKAAVMLMKSSKPTQSQNQTTKQQQEKTSLQQDEQMDRPNKTRNQKGKNSGEAERRMGGEEMVLTVWAESIPFWSTASNTAILKLTQSQQVWLRILQRASHLHGYMYSTFSGSILFADN</sequence>
<dbReference type="EMBL" id="VSWD01000003">
    <property type="protein sequence ID" value="KAK3106078.1"/>
    <property type="molecule type" value="Genomic_DNA"/>
</dbReference>
<dbReference type="GO" id="GO:0005576">
    <property type="term" value="C:extracellular region"/>
    <property type="evidence" value="ECO:0007669"/>
    <property type="project" value="UniProtKB-SubCell"/>
</dbReference>
<name>A0AA88YID3_PINIB</name>
<organism evidence="6 7">
    <name type="scientific">Pinctada imbricata</name>
    <name type="common">Atlantic pearl-oyster</name>
    <name type="synonym">Pinctada martensii</name>
    <dbReference type="NCBI Taxonomy" id="66713"/>
    <lineage>
        <taxon>Eukaryota</taxon>
        <taxon>Metazoa</taxon>
        <taxon>Spiralia</taxon>
        <taxon>Lophotrochozoa</taxon>
        <taxon>Mollusca</taxon>
        <taxon>Bivalvia</taxon>
        <taxon>Autobranchia</taxon>
        <taxon>Pteriomorphia</taxon>
        <taxon>Pterioida</taxon>
        <taxon>Pterioidea</taxon>
        <taxon>Pteriidae</taxon>
        <taxon>Pinctada</taxon>
    </lineage>
</organism>
<keyword evidence="2" id="KW-0964">Secreted</keyword>
<evidence type="ECO:0000256" key="4">
    <source>
        <dbReference type="SAM" id="MobiDB-lite"/>
    </source>
</evidence>
<comment type="caution">
    <text evidence="6">The sequence shown here is derived from an EMBL/GenBank/DDBJ whole genome shotgun (WGS) entry which is preliminary data.</text>
</comment>
<evidence type="ECO:0000313" key="7">
    <source>
        <dbReference type="Proteomes" id="UP001186944"/>
    </source>
</evidence>
<dbReference type="InterPro" id="IPR050392">
    <property type="entry name" value="Collagen/C1q_domain"/>
</dbReference>
<dbReference type="InterPro" id="IPR001073">
    <property type="entry name" value="C1q_dom"/>
</dbReference>
<dbReference type="SMART" id="SM00110">
    <property type="entry name" value="C1Q"/>
    <property type="match status" value="1"/>
</dbReference>
<feature type="domain" description="C1q" evidence="5">
    <location>
        <begin position="64"/>
        <end position="246"/>
    </location>
</feature>
<dbReference type="SUPFAM" id="SSF49842">
    <property type="entry name" value="TNF-like"/>
    <property type="match status" value="1"/>
</dbReference>
<gene>
    <name evidence="6" type="ORF">FSP39_012190</name>
</gene>
<evidence type="ECO:0000259" key="5">
    <source>
        <dbReference type="PROSITE" id="PS50871"/>
    </source>
</evidence>
<evidence type="ECO:0000256" key="2">
    <source>
        <dbReference type="ARBA" id="ARBA00022525"/>
    </source>
</evidence>
<proteinExistence type="predicted"/>
<dbReference type="PANTHER" id="PTHR15427:SF52">
    <property type="entry name" value="C1Q DOMAIN-CONTAINING PROTEIN"/>
    <property type="match status" value="1"/>
</dbReference>
<dbReference type="Proteomes" id="UP001186944">
    <property type="component" value="Unassembled WGS sequence"/>
</dbReference>
<protein>
    <recommendedName>
        <fullName evidence="5">C1q domain-containing protein</fullName>
    </recommendedName>
</protein>
<accession>A0AA88YID3</accession>
<dbReference type="PANTHER" id="PTHR15427">
    <property type="entry name" value="EMILIN ELASTIN MICROFIBRIL INTERFACE-LOCATED PROTEIN ELASTIN MICROFIBRIL INTERFACER"/>
    <property type="match status" value="1"/>
</dbReference>
<feature type="region of interest" description="Disordered" evidence="4">
    <location>
        <begin position="23"/>
        <end position="65"/>
    </location>
</feature>
<reference evidence="6" key="1">
    <citation type="submission" date="2019-08" db="EMBL/GenBank/DDBJ databases">
        <title>The improved chromosome-level genome for the pearl oyster Pinctada fucata martensii using PacBio sequencing and Hi-C.</title>
        <authorList>
            <person name="Zheng Z."/>
        </authorList>
    </citation>
    <scope>NUCLEOTIDE SEQUENCE</scope>
    <source>
        <strain evidence="6">ZZ-2019</strain>
        <tissue evidence="6">Adductor muscle</tissue>
    </source>
</reference>
<dbReference type="PROSITE" id="PS50871">
    <property type="entry name" value="C1Q"/>
    <property type="match status" value="1"/>
</dbReference>
<feature type="compositionally biased region" description="Low complexity" evidence="4">
    <location>
        <begin position="136"/>
        <end position="159"/>
    </location>
</feature>
<keyword evidence="7" id="KW-1185">Reference proteome</keyword>
<comment type="subcellular location">
    <subcellularLocation>
        <location evidence="1">Secreted</location>
    </subcellularLocation>
</comment>
<evidence type="ECO:0000313" key="6">
    <source>
        <dbReference type="EMBL" id="KAK3106078.1"/>
    </source>
</evidence>